<accession>A0AAV7RNH8</accession>
<dbReference type="EMBL" id="JANPWB010000009">
    <property type="protein sequence ID" value="KAJ1154036.1"/>
    <property type="molecule type" value="Genomic_DNA"/>
</dbReference>
<reference evidence="2" key="1">
    <citation type="journal article" date="2022" name="bioRxiv">
        <title>Sequencing and chromosome-scale assembly of the giantPleurodeles waltlgenome.</title>
        <authorList>
            <person name="Brown T."/>
            <person name="Elewa A."/>
            <person name="Iarovenko S."/>
            <person name="Subramanian E."/>
            <person name="Araus A.J."/>
            <person name="Petzold A."/>
            <person name="Susuki M."/>
            <person name="Suzuki K.-i.T."/>
            <person name="Hayashi T."/>
            <person name="Toyoda A."/>
            <person name="Oliveira C."/>
            <person name="Osipova E."/>
            <person name="Leigh N.D."/>
            <person name="Simon A."/>
            <person name="Yun M.H."/>
        </authorList>
    </citation>
    <scope>NUCLEOTIDE SEQUENCE</scope>
    <source>
        <strain evidence="2">20211129_DDA</strain>
        <tissue evidence="2">Liver</tissue>
    </source>
</reference>
<sequence length="176" mass="19629">MVQPVTPESGASAQQSVNAPVVVTSTATSSLARGTTSSGTGHASPLMDLGDIRSEHEQLGLHIPLEVREKIWKVAYIDIFDLLIDKADKEEVKHCKECAHSRECGHGPQRRKVQKSLSKWVRAFSIYQAILAERFSDLGAQLACYQNRIVGAHHEYGGTAWKEYDKEFRRIKTNKP</sequence>
<evidence type="ECO:0000313" key="2">
    <source>
        <dbReference type="EMBL" id="KAJ1154036.1"/>
    </source>
</evidence>
<dbReference type="Proteomes" id="UP001066276">
    <property type="component" value="Chromosome 5"/>
</dbReference>
<organism evidence="2 3">
    <name type="scientific">Pleurodeles waltl</name>
    <name type="common">Iberian ribbed newt</name>
    <dbReference type="NCBI Taxonomy" id="8319"/>
    <lineage>
        <taxon>Eukaryota</taxon>
        <taxon>Metazoa</taxon>
        <taxon>Chordata</taxon>
        <taxon>Craniata</taxon>
        <taxon>Vertebrata</taxon>
        <taxon>Euteleostomi</taxon>
        <taxon>Amphibia</taxon>
        <taxon>Batrachia</taxon>
        <taxon>Caudata</taxon>
        <taxon>Salamandroidea</taxon>
        <taxon>Salamandridae</taxon>
        <taxon>Pleurodelinae</taxon>
        <taxon>Pleurodeles</taxon>
    </lineage>
</organism>
<comment type="caution">
    <text evidence="2">The sequence shown here is derived from an EMBL/GenBank/DDBJ whole genome shotgun (WGS) entry which is preliminary data.</text>
</comment>
<proteinExistence type="predicted"/>
<name>A0AAV7RNH8_PLEWA</name>
<protein>
    <submittedName>
        <fullName evidence="2">Uncharacterized protein</fullName>
    </submittedName>
</protein>
<gene>
    <name evidence="2" type="ORF">NDU88_006793</name>
</gene>
<dbReference type="PANTHER" id="PTHR35558">
    <property type="entry name" value="SGNH_HYDRO DOMAIN-CONTAINING PROTEIN"/>
    <property type="match status" value="1"/>
</dbReference>
<feature type="region of interest" description="Disordered" evidence="1">
    <location>
        <begin position="29"/>
        <end position="48"/>
    </location>
</feature>
<dbReference type="PANTHER" id="PTHR35558:SF1">
    <property type="entry name" value="ENDONUCLEASE_EXONUCLEASE_PHOSPHATASE DOMAIN-CONTAINING PROTEIN"/>
    <property type="match status" value="1"/>
</dbReference>
<evidence type="ECO:0000313" key="3">
    <source>
        <dbReference type="Proteomes" id="UP001066276"/>
    </source>
</evidence>
<keyword evidence="3" id="KW-1185">Reference proteome</keyword>
<evidence type="ECO:0000256" key="1">
    <source>
        <dbReference type="SAM" id="MobiDB-lite"/>
    </source>
</evidence>
<feature type="compositionally biased region" description="Polar residues" evidence="1">
    <location>
        <begin position="29"/>
        <end position="41"/>
    </location>
</feature>
<dbReference type="AlphaFoldDB" id="A0AAV7RNH8"/>